<dbReference type="EMBL" id="SDMP01000020">
    <property type="protein sequence ID" value="RYQ83042.1"/>
    <property type="molecule type" value="Genomic_DNA"/>
</dbReference>
<keyword evidence="2" id="KW-1185">Reference proteome</keyword>
<organism evidence="1 2">
    <name type="scientific">Arachis hypogaea</name>
    <name type="common">Peanut</name>
    <dbReference type="NCBI Taxonomy" id="3818"/>
    <lineage>
        <taxon>Eukaryota</taxon>
        <taxon>Viridiplantae</taxon>
        <taxon>Streptophyta</taxon>
        <taxon>Embryophyta</taxon>
        <taxon>Tracheophyta</taxon>
        <taxon>Spermatophyta</taxon>
        <taxon>Magnoliopsida</taxon>
        <taxon>eudicotyledons</taxon>
        <taxon>Gunneridae</taxon>
        <taxon>Pentapetalae</taxon>
        <taxon>rosids</taxon>
        <taxon>fabids</taxon>
        <taxon>Fabales</taxon>
        <taxon>Fabaceae</taxon>
        <taxon>Papilionoideae</taxon>
        <taxon>50 kb inversion clade</taxon>
        <taxon>dalbergioids sensu lato</taxon>
        <taxon>Dalbergieae</taxon>
        <taxon>Pterocarpus clade</taxon>
        <taxon>Arachis</taxon>
    </lineage>
</organism>
<evidence type="ECO:0000313" key="1">
    <source>
        <dbReference type="EMBL" id="RYQ83042.1"/>
    </source>
</evidence>
<dbReference type="AlphaFoldDB" id="A0A444X0B5"/>
<protein>
    <recommendedName>
        <fullName evidence="3">Ubiquitin-like protease family profile domain-containing protein</fullName>
    </recommendedName>
</protein>
<evidence type="ECO:0000313" key="2">
    <source>
        <dbReference type="Proteomes" id="UP000289738"/>
    </source>
</evidence>
<comment type="caution">
    <text evidence="1">The sequence shown here is derived from an EMBL/GenBank/DDBJ whole genome shotgun (WGS) entry which is preliminary data.</text>
</comment>
<dbReference type="Proteomes" id="UP000289738">
    <property type="component" value="Chromosome B10"/>
</dbReference>
<accession>A0A444X0B5</accession>
<evidence type="ECO:0008006" key="3">
    <source>
        <dbReference type="Google" id="ProtNLM"/>
    </source>
</evidence>
<sequence>MGTFSNQIGILIWHSHSQQDANLVPSTQCPTNAQSVPDVGNIDVNLELPVNARIESRSLTLEANLGELQRLVKVQNSSGATPLIVTSGTTTAVTSFAGNNHSVGRLHACPDKGTTTTIGQRDQKNQTYIHLTNVADKGKGIIENDSRYMWNVIIPNSLGYDDDIVIDENLSTPPLVVGCRRMGLQSGTMMHWELGTPKLSLGGNISRPCIEQRSTDKAFNDFPGFEQLDRTSVVCEAVSFSDQPHHLIATVEATNPIQPESAGKSITRLSQGERGVRHPRLISRLESLIFLIPMSHEMVFDPTADTDLTYDECRIATYVYAKIDDLDKVLFKFYELEVARDMFHSLIPKFVPHSDIVNIVVVFASLRASRDTPICFCFLPSPFAVDVIQLRPIDVIVKKHLCRWMPITTKLEKVIIPICEPNHSWYIMVVHVKQGRVYSLDITKTDENMERRERNMRTINTGSFREVSSDPTTWGPINYPKGVPSLPDRRLGVMMSEKVRMKTATKIILPYWNQKKRAMDQEAEKLWRTLMRTHD</sequence>
<reference evidence="1 2" key="1">
    <citation type="submission" date="2019-01" db="EMBL/GenBank/DDBJ databases">
        <title>Sequencing of cultivated peanut Arachis hypogaea provides insights into genome evolution and oil improvement.</title>
        <authorList>
            <person name="Chen X."/>
        </authorList>
    </citation>
    <scope>NUCLEOTIDE SEQUENCE [LARGE SCALE GENOMIC DNA]</scope>
    <source>
        <strain evidence="2">cv. Fuhuasheng</strain>
        <tissue evidence="1">Leaves</tissue>
    </source>
</reference>
<name>A0A444X0B5_ARAHY</name>
<proteinExistence type="predicted"/>
<dbReference type="Gene3D" id="3.40.395.10">
    <property type="entry name" value="Adenoviral Proteinase, Chain A"/>
    <property type="match status" value="1"/>
</dbReference>
<gene>
    <name evidence="1" type="ORF">Ahy_B10g101661</name>
</gene>